<dbReference type="Proteomes" id="UP000886653">
    <property type="component" value="Unassembled WGS sequence"/>
</dbReference>
<evidence type="ECO:0000256" key="2">
    <source>
        <dbReference type="SAM" id="SignalP"/>
    </source>
</evidence>
<feature type="compositionally biased region" description="Low complexity" evidence="1">
    <location>
        <begin position="273"/>
        <end position="285"/>
    </location>
</feature>
<feature type="compositionally biased region" description="Polar residues" evidence="1">
    <location>
        <begin position="290"/>
        <end position="302"/>
    </location>
</feature>
<feature type="compositionally biased region" description="Basic and acidic residues" evidence="1">
    <location>
        <begin position="77"/>
        <end position="88"/>
    </location>
</feature>
<keyword evidence="2" id="KW-0732">Signal</keyword>
<comment type="caution">
    <text evidence="3">The sequence shown here is derived from an EMBL/GenBank/DDBJ whole genome shotgun (WGS) entry which is preliminary data.</text>
</comment>
<accession>A0A9P6NI33</accession>
<protein>
    <submittedName>
        <fullName evidence="3">Uncharacterized protein</fullName>
    </submittedName>
</protein>
<keyword evidence="4" id="KW-1185">Reference proteome</keyword>
<reference evidence="3" key="1">
    <citation type="submission" date="2013-11" db="EMBL/GenBank/DDBJ databases">
        <title>Genome sequence of the fusiform rust pathogen reveals effectors for host alternation and coevolution with pine.</title>
        <authorList>
            <consortium name="DOE Joint Genome Institute"/>
            <person name="Smith K."/>
            <person name="Pendleton A."/>
            <person name="Kubisiak T."/>
            <person name="Anderson C."/>
            <person name="Salamov A."/>
            <person name="Aerts A."/>
            <person name="Riley R."/>
            <person name="Clum A."/>
            <person name="Lindquist E."/>
            <person name="Ence D."/>
            <person name="Campbell M."/>
            <person name="Kronenberg Z."/>
            <person name="Feau N."/>
            <person name="Dhillon B."/>
            <person name="Hamelin R."/>
            <person name="Burleigh J."/>
            <person name="Smith J."/>
            <person name="Yandell M."/>
            <person name="Nelson C."/>
            <person name="Grigoriev I."/>
            <person name="Davis J."/>
        </authorList>
    </citation>
    <scope>NUCLEOTIDE SEQUENCE</scope>
    <source>
        <strain evidence="3">G11</strain>
    </source>
</reference>
<gene>
    <name evidence="3" type="ORF">CROQUDRAFT_477610</name>
</gene>
<feature type="compositionally biased region" description="Acidic residues" evidence="1">
    <location>
        <begin position="345"/>
        <end position="358"/>
    </location>
</feature>
<dbReference type="AlphaFoldDB" id="A0A9P6NI33"/>
<sequence>MKLSISIIALAAMFAVAAASPMVDVSASRSLLTEAHAAAPGAGSSVSGARGTAPPARFMASAPEAGKGTYEPSQAGRLRDTSDFEKTTQKASAEEITDTLLYLTRPVGTTYTYTTPILPSNLDKVAEHLVTSEQHDPTAHNLGQKLRIIAQGFGKETEISPKTQEEFHGALRAYLEAHPNLNELYNARTLRRISEQEAMTGNAIGGLQSHVVQMDYQIHDFGEVLNAVYQALPKEAQEAVRTNIEQSRRHEAYLKQQELLRANNPKAFPVGRPQSSSPSPSGPVKESSHESLFTQAGANTGASDYKLHSTGNRENFRPSEQEPVTGNNAQRPVYSSNNNAKEQDLDGSEEGDDEEFYDSEPVKTHQVSTQQPSENLHDTQSKLNPILGPNTHKVLSQPTTPAAAKAAAAA</sequence>
<feature type="compositionally biased region" description="Polar residues" evidence="1">
    <location>
        <begin position="322"/>
        <end position="340"/>
    </location>
</feature>
<evidence type="ECO:0000313" key="3">
    <source>
        <dbReference type="EMBL" id="KAG0147371.1"/>
    </source>
</evidence>
<organism evidence="3 4">
    <name type="scientific">Cronartium quercuum f. sp. fusiforme G11</name>
    <dbReference type="NCBI Taxonomy" id="708437"/>
    <lineage>
        <taxon>Eukaryota</taxon>
        <taxon>Fungi</taxon>
        <taxon>Dikarya</taxon>
        <taxon>Basidiomycota</taxon>
        <taxon>Pucciniomycotina</taxon>
        <taxon>Pucciniomycetes</taxon>
        <taxon>Pucciniales</taxon>
        <taxon>Coleosporiaceae</taxon>
        <taxon>Cronartium</taxon>
    </lineage>
</organism>
<evidence type="ECO:0000313" key="4">
    <source>
        <dbReference type="Proteomes" id="UP000886653"/>
    </source>
</evidence>
<feature type="region of interest" description="Disordered" evidence="1">
    <location>
        <begin position="265"/>
        <end position="410"/>
    </location>
</feature>
<name>A0A9P6NI33_9BASI</name>
<proteinExistence type="predicted"/>
<feature type="chain" id="PRO_5040141308" evidence="2">
    <location>
        <begin position="20"/>
        <end position="410"/>
    </location>
</feature>
<feature type="compositionally biased region" description="Polar residues" evidence="1">
    <location>
        <begin position="365"/>
        <end position="374"/>
    </location>
</feature>
<dbReference type="EMBL" id="MU167249">
    <property type="protein sequence ID" value="KAG0147371.1"/>
    <property type="molecule type" value="Genomic_DNA"/>
</dbReference>
<feature type="signal peptide" evidence="2">
    <location>
        <begin position="1"/>
        <end position="19"/>
    </location>
</feature>
<feature type="compositionally biased region" description="Low complexity" evidence="1">
    <location>
        <begin position="38"/>
        <end position="53"/>
    </location>
</feature>
<evidence type="ECO:0000256" key="1">
    <source>
        <dbReference type="SAM" id="MobiDB-lite"/>
    </source>
</evidence>
<feature type="region of interest" description="Disordered" evidence="1">
    <location>
        <begin position="38"/>
        <end position="90"/>
    </location>
</feature>